<keyword evidence="2" id="KW-1185">Reference proteome</keyword>
<dbReference type="EMBL" id="NOJY02000014">
    <property type="protein sequence ID" value="RDY27260.1"/>
    <property type="molecule type" value="Genomic_DNA"/>
</dbReference>
<name>A0A371J391_9FIRM</name>
<evidence type="ECO:0000313" key="1">
    <source>
        <dbReference type="EMBL" id="RDY27260.1"/>
    </source>
</evidence>
<dbReference type="RefSeq" id="WP_094368875.1">
    <property type="nucleotide sequence ID" value="NZ_NOJY02000014.1"/>
</dbReference>
<accession>A0A371J391</accession>
<dbReference type="Proteomes" id="UP000215694">
    <property type="component" value="Unassembled WGS sequence"/>
</dbReference>
<organism evidence="1 2">
    <name type="scientific">Romboutsia weinsteinii</name>
    <dbReference type="NCBI Taxonomy" id="2020949"/>
    <lineage>
        <taxon>Bacteria</taxon>
        <taxon>Bacillati</taxon>
        <taxon>Bacillota</taxon>
        <taxon>Clostridia</taxon>
        <taxon>Peptostreptococcales</taxon>
        <taxon>Peptostreptococcaceae</taxon>
        <taxon>Romboutsia</taxon>
    </lineage>
</organism>
<comment type="caution">
    <text evidence="1">The sequence shown here is derived from an EMBL/GenBank/DDBJ whole genome shotgun (WGS) entry which is preliminary data.</text>
</comment>
<gene>
    <name evidence="1" type="ORF">CHL78_009735</name>
</gene>
<evidence type="ECO:0000313" key="2">
    <source>
        <dbReference type="Proteomes" id="UP000215694"/>
    </source>
</evidence>
<reference evidence="1 2" key="1">
    <citation type="journal article" date="2017" name="Genome Announc.">
        <title>Draft Genome Sequence of Romboutsia weinsteinii sp. nov. Strain CCRI-19649(T) Isolated from Surface Water.</title>
        <authorList>
            <person name="Maheux A.F."/>
            <person name="Boudreau D.K."/>
            <person name="Berube E."/>
            <person name="Boissinot M."/>
            <person name="Cantin P."/>
            <person name="Raymond F."/>
            <person name="Corbeil J."/>
            <person name="Omar R.F."/>
            <person name="Bergeron M.G."/>
        </authorList>
    </citation>
    <scope>NUCLEOTIDE SEQUENCE [LARGE SCALE GENOMIC DNA]</scope>
    <source>
        <strain evidence="1 2">CCRI-19649</strain>
    </source>
</reference>
<protein>
    <submittedName>
        <fullName evidence="1">Uncharacterized protein</fullName>
    </submittedName>
</protein>
<proteinExistence type="predicted"/>
<sequence>MISKIEFCETDNIIIDGESIASYEFEILEKLSESDMSISTKNNNNIDLSKIKLEDRGKQKGMDGPSFG</sequence>
<dbReference type="AlphaFoldDB" id="A0A371J391"/>